<gene>
    <name evidence="1" type="ORF">CN585_14375</name>
</gene>
<organism evidence="1 2">
    <name type="scientific">Bacillus toyonensis</name>
    <dbReference type="NCBI Taxonomy" id="155322"/>
    <lineage>
        <taxon>Bacteria</taxon>
        <taxon>Bacillati</taxon>
        <taxon>Bacillota</taxon>
        <taxon>Bacilli</taxon>
        <taxon>Bacillales</taxon>
        <taxon>Bacillaceae</taxon>
        <taxon>Bacillus</taxon>
        <taxon>Bacillus cereus group</taxon>
    </lineage>
</organism>
<accession>A0A2A8HEM2</accession>
<evidence type="ECO:0000313" key="2">
    <source>
        <dbReference type="Proteomes" id="UP000220841"/>
    </source>
</evidence>
<name>A0A2A8HEM2_9BACI</name>
<proteinExistence type="predicted"/>
<evidence type="ECO:0000313" key="1">
    <source>
        <dbReference type="EMBL" id="PEQ06316.1"/>
    </source>
</evidence>
<comment type="caution">
    <text evidence="1">The sequence shown here is derived from an EMBL/GenBank/DDBJ whole genome shotgun (WGS) entry which is preliminary data.</text>
</comment>
<sequence>MRPLNWERVLSYFFTCLRRPVYSTVHGDSKHFLYHVLQESFLKKEYQMTVVLFVYGNKKYYILH</sequence>
<dbReference type="EMBL" id="NUBY01000056">
    <property type="protein sequence ID" value="PEQ06316.1"/>
    <property type="molecule type" value="Genomic_DNA"/>
</dbReference>
<reference evidence="1 2" key="1">
    <citation type="submission" date="2017-09" db="EMBL/GenBank/DDBJ databases">
        <title>Large-scale bioinformatics analysis of Bacillus genomes uncovers conserved roles of natural products in bacterial physiology.</title>
        <authorList>
            <consortium name="Agbiome Team Llc"/>
            <person name="Bleich R.M."/>
            <person name="Grubbs K.J."/>
            <person name="Santa Maria K.C."/>
            <person name="Allen S.E."/>
            <person name="Farag S."/>
            <person name="Shank E.A."/>
            <person name="Bowers A."/>
        </authorList>
    </citation>
    <scope>NUCLEOTIDE SEQUENCE [LARGE SCALE GENOMIC DNA]</scope>
    <source>
        <strain evidence="1 2">AFS021349</strain>
    </source>
</reference>
<protein>
    <submittedName>
        <fullName evidence="1">Uncharacterized protein</fullName>
    </submittedName>
</protein>
<dbReference type="AlphaFoldDB" id="A0A2A8HEM2"/>
<dbReference type="Proteomes" id="UP000220841">
    <property type="component" value="Unassembled WGS sequence"/>
</dbReference>